<proteinExistence type="predicted"/>
<dbReference type="AlphaFoldDB" id="G5HE60"/>
<reference evidence="1 2" key="1">
    <citation type="submission" date="2011-08" db="EMBL/GenBank/DDBJ databases">
        <title>The Genome Sequence of Clostridium citroniae WAL-17108.</title>
        <authorList>
            <consortium name="The Broad Institute Genome Sequencing Platform"/>
            <person name="Earl A."/>
            <person name="Ward D."/>
            <person name="Feldgarden M."/>
            <person name="Gevers D."/>
            <person name="Finegold S.M."/>
            <person name="Summanen P.H."/>
            <person name="Molitoris D.R."/>
            <person name="Vaisanen M.L."/>
            <person name="Daigneault M."/>
            <person name="Allen-Vercoe E."/>
            <person name="Young S.K."/>
            <person name="Zeng Q."/>
            <person name="Gargeya S."/>
            <person name="Fitzgerald M."/>
            <person name="Haas B."/>
            <person name="Abouelleil A."/>
            <person name="Alvarado L."/>
            <person name="Arachchi H.M."/>
            <person name="Berlin A."/>
            <person name="Brown A."/>
            <person name="Chapman S.B."/>
            <person name="Chen Z."/>
            <person name="Dunbar C."/>
            <person name="Freedman E."/>
            <person name="Gearin G."/>
            <person name="Gellesch M."/>
            <person name="Goldberg J."/>
            <person name="Griggs A."/>
            <person name="Gujja S."/>
            <person name="Heiman D."/>
            <person name="Howarth C."/>
            <person name="Larson L."/>
            <person name="Lui A."/>
            <person name="MacDonald P.J.P."/>
            <person name="Montmayeur A."/>
            <person name="Murphy C."/>
            <person name="Neiman D."/>
            <person name="Pearson M."/>
            <person name="Priest M."/>
            <person name="Roberts A."/>
            <person name="Saif S."/>
            <person name="Shea T."/>
            <person name="Shenoy N."/>
            <person name="Sisk P."/>
            <person name="Stolte C."/>
            <person name="Sykes S."/>
            <person name="Wortman J."/>
            <person name="Nusbaum C."/>
            <person name="Birren B."/>
        </authorList>
    </citation>
    <scope>NUCLEOTIDE SEQUENCE [LARGE SCALE GENOMIC DNA]</scope>
    <source>
        <strain evidence="1 2">WAL-17108</strain>
    </source>
</reference>
<protein>
    <submittedName>
        <fullName evidence="1">Uncharacterized protein</fullName>
    </submittedName>
</protein>
<comment type="caution">
    <text evidence="1">The sequence shown here is derived from an EMBL/GenBank/DDBJ whole genome shotgun (WGS) entry which is preliminary data.</text>
</comment>
<dbReference type="EMBL" id="ADLJ01000006">
    <property type="protein sequence ID" value="EHF00287.1"/>
    <property type="molecule type" value="Genomic_DNA"/>
</dbReference>
<accession>G5HE60</accession>
<dbReference type="Proteomes" id="UP000003763">
    <property type="component" value="Unassembled WGS sequence"/>
</dbReference>
<evidence type="ECO:0000313" key="1">
    <source>
        <dbReference type="EMBL" id="EHF00287.1"/>
    </source>
</evidence>
<dbReference type="HOGENOM" id="CLU_1632480_0_0_9"/>
<evidence type="ECO:0000313" key="2">
    <source>
        <dbReference type="Proteomes" id="UP000003763"/>
    </source>
</evidence>
<sequence length="162" mass="19201">MPKPREYICGYTFCKHSGERVPSEIAIKDGSRYYHPDCHKEKKMKQQIVDIYYKFYKSSEDYKVVLKAVNNLIHDQGYDASFVLYVLCQCIKEKVPYKSVFSLGWQVKNNMMYKNKYSLLKSKNEIKNYSFDDVQCVSSTVDIPEVRKDRKKRATWADTLFQ</sequence>
<gene>
    <name evidence="1" type="ORF">HMPREF9469_00872</name>
</gene>
<name>G5HE60_9FIRM</name>
<organism evidence="1 2">
    <name type="scientific">[Clostridium] citroniae WAL-17108</name>
    <dbReference type="NCBI Taxonomy" id="742733"/>
    <lineage>
        <taxon>Bacteria</taxon>
        <taxon>Bacillati</taxon>
        <taxon>Bacillota</taxon>
        <taxon>Clostridia</taxon>
        <taxon>Lachnospirales</taxon>
        <taxon>Lachnospiraceae</taxon>
        <taxon>Enterocloster</taxon>
    </lineage>
</organism>
<dbReference type="RefSeq" id="WP_007859526.1">
    <property type="nucleotide sequence ID" value="NZ_JH376420.1"/>
</dbReference>